<sequence length="192" mass="22807">MATYTKKTQQTDRIIRRAFLRVLKTKSFDFVTVSDIVKEANIHRSSFYRYFDDKYQLAECIEKEIMGYMRSERLKWMDKHPKTTLADPEAMAQLFKSIDFFAPAINILLSPNGDPSFEVRLRNAMFKNFFKNSKFDDVEDDKIELMKLFSINTIIETYKYWTSPHRKLTAEELAEMLSDMYKKGFIYAVNHL</sequence>
<reference evidence="4 5" key="1">
    <citation type="submission" date="2023-10" db="EMBL/GenBank/DDBJ databases">
        <title>Holzapfeliella saturejae sp. nov. isolated from Satureja montana flowers.</title>
        <authorList>
            <person name="Alcantara C."/>
            <person name="Zuniga M."/>
            <person name="Landete J.M."/>
            <person name="Monedero V."/>
        </authorList>
    </citation>
    <scope>NUCLEOTIDE SEQUENCE [LARGE SCALE GENOMIC DNA]</scope>
    <source>
        <strain evidence="4 5">He02</strain>
    </source>
</reference>
<keyword evidence="5" id="KW-1185">Reference proteome</keyword>
<dbReference type="SUPFAM" id="SSF46689">
    <property type="entry name" value="Homeodomain-like"/>
    <property type="match status" value="1"/>
</dbReference>
<dbReference type="Gene3D" id="1.10.357.10">
    <property type="entry name" value="Tetracycline Repressor, domain 2"/>
    <property type="match status" value="1"/>
</dbReference>
<dbReference type="InterPro" id="IPR001647">
    <property type="entry name" value="HTH_TetR"/>
</dbReference>
<dbReference type="InterPro" id="IPR009057">
    <property type="entry name" value="Homeodomain-like_sf"/>
</dbReference>
<protein>
    <submittedName>
        <fullName evidence="4">TetR/AcrR family transcriptional regulator</fullName>
    </submittedName>
</protein>
<dbReference type="InterPro" id="IPR039532">
    <property type="entry name" value="TetR_C_Firmicutes"/>
</dbReference>
<dbReference type="EMBL" id="JAWMWG010000001">
    <property type="protein sequence ID" value="MEJ6348546.1"/>
    <property type="molecule type" value="Genomic_DNA"/>
</dbReference>
<evidence type="ECO:0000256" key="1">
    <source>
        <dbReference type="ARBA" id="ARBA00023125"/>
    </source>
</evidence>
<dbReference type="PROSITE" id="PS50977">
    <property type="entry name" value="HTH_TETR_2"/>
    <property type="match status" value="1"/>
</dbReference>
<dbReference type="InterPro" id="IPR050624">
    <property type="entry name" value="HTH-type_Tx_Regulator"/>
</dbReference>
<dbReference type="Pfam" id="PF00440">
    <property type="entry name" value="TetR_N"/>
    <property type="match status" value="1"/>
</dbReference>
<evidence type="ECO:0000313" key="4">
    <source>
        <dbReference type="EMBL" id="MEJ6348546.1"/>
    </source>
</evidence>
<dbReference type="Proteomes" id="UP001377804">
    <property type="component" value="Unassembled WGS sequence"/>
</dbReference>
<keyword evidence="1 2" id="KW-0238">DNA-binding</keyword>
<name>A0ABU8SGQ0_9LACO</name>
<comment type="caution">
    <text evidence="4">The sequence shown here is derived from an EMBL/GenBank/DDBJ whole genome shotgun (WGS) entry which is preliminary data.</text>
</comment>
<feature type="DNA-binding region" description="H-T-H motif" evidence="2">
    <location>
        <begin position="32"/>
        <end position="51"/>
    </location>
</feature>
<proteinExistence type="predicted"/>
<evidence type="ECO:0000256" key="2">
    <source>
        <dbReference type="PROSITE-ProRule" id="PRU00335"/>
    </source>
</evidence>
<dbReference type="PANTHER" id="PTHR43479:SF7">
    <property type="entry name" value="TETR-FAMILY TRANSCRIPTIONAL REGULATOR"/>
    <property type="match status" value="1"/>
</dbReference>
<dbReference type="PANTHER" id="PTHR43479">
    <property type="entry name" value="ACREF/ENVCD OPERON REPRESSOR-RELATED"/>
    <property type="match status" value="1"/>
</dbReference>
<organism evidence="4 5">
    <name type="scientific">Holzapfeliella saturejae</name>
    <dbReference type="NCBI Taxonomy" id="3082953"/>
    <lineage>
        <taxon>Bacteria</taxon>
        <taxon>Bacillati</taxon>
        <taxon>Bacillota</taxon>
        <taxon>Bacilli</taxon>
        <taxon>Lactobacillales</taxon>
        <taxon>Lactobacillaceae</taxon>
        <taxon>Holzapfeliella</taxon>
    </lineage>
</organism>
<evidence type="ECO:0000259" key="3">
    <source>
        <dbReference type="PROSITE" id="PS50977"/>
    </source>
</evidence>
<dbReference type="RefSeq" id="WP_339969819.1">
    <property type="nucleotide sequence ID" value="NZ_JAWMWG010000001.1"/>
</dbReference>
<accession>A0ABU8SGQ0</accession>
<gene>
    <name evidence="4" type="ORF">R4Y45_04810</name>
</gene>
<feature type="domain" description="HTH tetR-type" evidence="3">
    <location>
        <begin position="9"/>
        <end position="69"/>
    </location>
</feature>
<evidence type="ECO:0000313" key="5">
    <source>
        <dbReference type="Proteomes" id="UP001377804"/>
    </source>
</evidence>
<dbReference type="Pfam" id="PF14278">
    <property type="entry name" value="TetR_C_8"/>
    <property type="match status" value="1"/>
</dbReference>